<evidence type="ECO:0000256" key="1">
    <source>
        <dbReference type="SAM" id="MobiDB-lite"/>
    </source>
</evidence>
<proteinExistence type="predicted"/>
<feature type="compositionally biased region" description="Basic residues" evidence="1">
    <location>
        <begin position="82"/>
        <end position="94"/>
    </location>
</feature>
<feature type="region of interest" description="Disordered" evidence="1">
    <location>
        <begin position="1"/>
        <end position="41"/>
    </location>
</feature>
<name>A0A0G0PCH9_9BACT</name>
<organism evidence="2 3">
    <name type="scientific">Berkelbacteria bacterium GW2011_GWA2_38_9</name>
    <dbReference type="NCBI Taxonomy" id="1618334"/>
    <lineage>
        <taxon>Bacteria</taxon>
        <taxon>Candidatus Berkelbacteria</taxon>
    </lineage>
</organism>
<gene>
    <name evidence="2" type="ORF">UT11_C0059G0002</name>
</gene>
<reference evidence="2 3" key="1">
    <citation type="journal article" date="2015" name="Nature">
        <title>rRNA introns, odd ribosomes, and small enigmatic genomes across a large radiation of phyla.</title>
        <authorList>
            <person name="Brown C.T."/>
            <person name="Hug L.A."/>
            <person name="Thomas B.C."/>
            <person name="Sharon I."/>
            <person name="Castelle C.J."/>
            <person name="Singh A."/>
            <person name="Wilkins M.J."/>
            <person name="Williams K.H."/>
            <person name="Banfield J.F."/>
        </authorList>
    </citation>
    <scope>NUCLEOTIDE SEQUENCE [LARGE SCALE GENOMIC DNA]</scope>
</reference>
<evidence type="ECO:0000313" key="2">
    <source>
        <dbReference type="EMBL" id="KKQ86991.1"/>
    </source>
</evidence>
<dbReference type="AlphaFoldDB" id="A0A0G0PCH9"/>
<evidence type="ECO:0000313" key="3">
    <source>
        <dbReference type="Proteomes" id="UP000033934"/>
    </source>
</evidence>
<protein>
    <submittedName>
        <fullName evidence="2">Uncharacterized protein</fullName>
    </submittedName>
</protein>
<comment type="caution">
    <text evidence="2">The sequence shown here is derived from an EMBL/GenBank/DDBJ whole genome shotgun (WGS) entry which is preliminary data.</text>
</comment>
<feature type="region of interest" description="Disordered" evidence="1">
    <location>
        <begin position="68"/>
        <end position="94"/>
    </location>
</feature>
<dbReference type="EMBL" id="LBVO01000059">
    <property type="protein sequence ID" value="KKQ86991.1"/>
    <property type="molecule type" value="Genomic_DNA"/>
</dbReference>
<dbReference type="Proteomes" id="UP000033934">
    <property type="component" value="Unassembled WGS sequence"/>
</dbReference>
<accession>A0A0G0PCH9</accession>
<sequence length="94" mass="10307">MNRRTTSTRRTDSPSDCLWGTSVAGGFKTPQKGNGDEKSQIAGRVSGPGLSAHQPFLREGKKAEFAGIRPRGGTAGYEWSCRGRRPRQHVGRRH</sequence>